<dbReference type="Gene3D" id="3.40.50.10840">
    <property type="entry name" value="Putative sugar-binding, N-terminal domain"/>
    <property type="match status" value="1"/>
</dbReference>
<feature type="domain" description="Four-carbon acid sugar kinase N-terminal" evidence="1">
    <location>
        <begin position="5"/>
        <end position="186"/>
    </location>
</feature>
<evidence type="ECO:0000313" key="2">
    <source>
        <dbReference type="EMBL" id="EQD61125.1"/>
    </source>
</evidence>
<protein>
    <submittedName>
        <fullName evidence="2">Type III effector Hrp-dependent outer</fullName>
    </submittedName>
</protein>
<feature type="non-terminal residue" evidence="2">
    <location>
        <position position="1"/>
    </location>
</feature>
<accession>T1C4W3</accession>
<dbReference type="EMBL" id="AUZX01006996">
    <property type="protein sequence ID" value="EQD61125.1"/>
    <property type="molecule type" value="Genomic_DNA"/>
</dbReference>
<comment type="caution">
    <text evidence="2">The sequence shown here is derived from an EMBL/GenBank/DDBJ whole genome shotgun (WGS) entry which is preliminary data.</text>
</comment>
<dbReference type="SUPFAM" id="SSF142764">
    <property type="entry name" value="YgbK-like"/>
    <property type="match status" value="1"/>
</dbReference>
<dbReference type="InterPro" id="IPR010737">
    <property type="entry name" value="4-carb_acid_sugar_kinase_N"/>
</dbReference>
<reference evidence="2" key="2">
    <citation type="journal article" date="2014" name="ISME J.">
        <title>Microbial stratification in low pH oxic and suboxic macroscopic growths along an acid mine drainage.</title>
        <authorList>
            <person name="Mendez-Garcia C."/>
            <person name="Mesa V."/>
            <person name="Sprenger R.R."/>
            <person name="Richter M."/>
            <person name="Diez M.S."/>
            <person name="Solano J."/>
            <person name="Bargiela R."/>
            <person name="Golyshina O.V."/>
            <person name="Manteca A."/>
            <person name="Ramos J.L."/>
            <person name="Gallego J.R."/>
            <person name="Llorente I."/>
            <person name="Martins Dos Santos V.A."/>
            <person name="Jensen O.N."/>
            <person name="Pelaez A.I."/>
            <person name="Sanchez J."/>
            <person name="Ferrer M."/>
        </authorList>
    </citation>
    <scope>NUCLEOTIDE SEQUENCE</scope>
</reference>
<reference evidence="2" key="1">
    <citation type="submission" date="2013-08" db="EMBL/GenBank/DDBJ databases">
        <authorList>
            <person name="Mendez C."/>
            <person name="Richter M."/>
            <person name="Ferrer M."/>
            <person name="Sanchez J."/>
        </authorList>
    </citation>
    <scope>NUCLEOTIDE SEQUENCE</scope>
</reference>
<feature type="non-terminal residue" evidence="2">
    <location>
        <position position="186"/>
    </location>
</feature>
<dbReference type="Pfam" id="PF07005">
    <property type="entry name" value="SBD_N"/>
    <property type="match status" value="1"/>
</dbReference>
<sequence length="186" mass="19784">SPLYAYYGDDFTGSTDVLEALASAGVPSVLFVGTPSEAQRARFAGCRAFGIAGDSRSRDPEWMSEHLPALFRSLGALGAPLVHYKTCSTFDSSPEIGSIGRALEIGRGVIAGAVRSDRGGRASLGRYLVFGNLFAVASGVVHRIDRHPTMRSHPVTPMYEADLRRHLAAQTALRIGSVELPALARG</sequence>
<dbReference type="InterPro" id="IPR037051">
    <property type="entry name" value="4-carb_acid_sugar_kinase_N_sf"/>
</dbReference>
<name>T1C4W3_9ZZZZ</name>
<proteinExistence type="predicted"/>
<gene>
    <name evidence="2" type="ORF">B1A_09822</name>
</gene>
<organism evidence="2">
    <name type="scientific">mine drainage metagenome</name>
    <dbReference type="NCBI Taxonomy" id="410659"/>
    <lineage>
        <taxon>unclassified sequences</taxon>
        <taxon>metagenomes</taxon>
        <taxon>ecological metagenomes</taxon>
    </lineage>
</organism>
<dbReference type="AlphaFoldDB" id="T1C4W3"/>
<evidence type="ECO:0000259" key="1">
    <source>
        <dbReference type="Pfam" id="PF07005"/>
    </source>
</evidence>